<evidence type="ECO:0000256" key="1">
    <source>
        <dbReference type="ARBA" id="ARBA00022679"/>
    </source>
</evidence>
<feature type="binding site" evidence="3">
    <location>
        <position position="135"/>
    </location>
    <ligand>
        <name>Mg(2+)</name>
        <dbReference type="ChEBI" id="CHEBI:18420"/>
    </ligand>
</feature>
<feature type="binding site" evidence="2">
    <location>
        <position position="67"/>
    </location>
    <ligand>
        <name>CoA</name>
        <dbReference type="ChEBI" id="CHEBI:57287"/>
    </ligand>
</feature>
<dbReference type="InterPro" id="IPR003542">
    <property type="entry name" value="Enbac_synth_compD-like"/>
</dbReference>
<feature type="domain" description="4'-phosphopantetheinyl transferase" evidence="4">
    <location>
        <begin position="129"/>
        <end position="206"/>
    </location>
</feature>
<feature type="binding site" evidence="2">
    <location>
        <position position="75"/>
    </location>
    <ligand>
        <name>CoA</name>
        <dbReference type="ChEBI" id="CHEBI:57287"/>
    </ligand>
</feature>
<dbReference type="GO" id="GO:0008897">
    <property type="term" value="F:holo-[acyl-carrier-protein] synthase activity"/>
    <property type="evidence" value="ECO:0007669"/>
    <property type="project" value="InterPro"/>
</dbReference>
<dbReference type="InterPro" id="IPR037143">
    <property type="entry name" value="4-PPantetheinyl_Trfase_dom_sf"/>
</dbReference>
<evidence type="ECO:0000256" key="3">
    <source>
        <dbReference type="PIRSR" id="PIRSR603542-2"/>
    </source>
</evidence>
<feature type="binding site" evidence="2">
    <location>
        <position position="182"/>
    </location>
    <ligand>
        <name>CoA</name>
        <dbReference type="ChEBI" id="CHEBI:57287"/>
    </ligand>
</feature>
<dbReference type="GO" id="GO:0009239">
    <property type="term" value="P:enterobactin biosynthetic process"/>
    <property type="evidence" value="ECO:0007669"/>
    <property type="project" value="InterPro"/>
</dbReference>
<dbReference type="Proteomes" id="UP000183015">
    <property type="component" value="Unassembled WGS sequence"/>
</dbReference>
<dbReference type="STRING" id="235985.SAMN05414137_103368"/>
<reference evidence="7" key="1">
    <citation type="submission" date="2016-10" db="EMBL/GenBank/DDBJ databases">
        <authorList>
            <person name="Varghese N."/>
        </authorList>
    </citation>
    <scope>NUCLEOTIDE SEQUENCE [LARGE SCALE GENOMIC DNA]</scope>
    <source>
        <strain evidence="7">DSM 45096 / BCRC 16803 / CGMCC 4.1857 / CIP 109030 / JCM 12277 / KCTC 19219 / NBRC 100920 / 33214</strain>
    </source>
</reference>
<evidence type="ECO:0000259" key="4">
    <source>
        <dbReference type="Pfam" id="PF01648"/>
    </source>
</evidence>
<organism evidence="6 7">
    <name type="scientific">Streptacidiphilus jiangxiensis</name>
    <dbReference type="NCBI Taxonomy" id="235985"/>
    <lineage>
        <taxon>Bacteria</taxon>
        <taxon>Bacillati</taxon>
        <taxon>Actinomycetota</taxon>
        <taxon>Actinomycetes</taxon>
        <taxon>Kitasatosporales</taxon>
        <taxon>Streptomycetaceae</taxon>
        <taxon>Streptacidiphilus</taxon>
    </lineage>
</organism>
<evidence type="ECO:0000259" key="5">
    <source>
        <dbReference type="Pfam" id="PF17837"/>
    </source>
</evidence>
<dbReference type="Pfam" id="PF01648">
    <property type="entry name" value="ACPS"/>
    <property type="match status" value="1"/>
</dbReference>
<evidence type="ECO:0000313" key="7">
    <source>
        <dbReference type="Proteomes" id="UP000183015"/>
    </source>
</evidence>
<feature type="binding site" evidence="2">
    <location>
        <position position="133"/>
    </location>
    <ligand>
        <name>CoA</name>
        <dbReference type="ChEBI" id="CHEBI:57287"/>
    </ligand>
</feature>
<dbReference type="OrthoDB" id="8210607at2"/>
<comment type="cofactor">
    <cofactor evidence="3">
        <name>Mg(2+)</name>
        <dbReference type="ChEBI" id="CHEBI:18420"/>
    </cofactor>
</comment>
<dbReference type="Pfam" id="PF17837">
    <property type="entry name" value="4PPT_N"/>
    <property type="match status" value="1"/>
</dbReference>
<dbReference type="InterPro" id="IPR041354">
    <property type="entry name" value="4PPT_N"/>
</dbReference>
<keyword evidence="3" id="KW-0460">Magnesium</keyword>
<sequence length="240" mass="25768">MRGRAAWVHPRGTTAHAFSATPSRLVRVLTEIAPTGVRVVEAFGDDTEEETPAEVRALLPAVAVVKRLKEFATARRCAMDALEALGAPAVPPAKLASGAPHWPTGVVGSITHTTGYRAVAVARSCDYRSLGVDAEPAVPLRPGLLEGVTCPEERAELLRLEAVDPQTPWDKLLFSAKEAVYKAWRPVVDTPLGFQDVRVGFDPESGRLRLRAARTGLPPLDGGYLVRSGLAVTAVWLPNR</sequence>
<gene>
    <name evidence="6" type="ORF">SAMN05414137_103368</name>
</gene>
<dbReference type="SUPFAM" id="SSF56214">
    <property type="entry name" value="4'-phosphopantetheinyl transferase"/>
    <property type="match status" value="1"/>
</dbReference>
<proteinExistence type="predicted"/>
<dbReference type="GO" id="GO:0000287">
    <property type="term" value="F:magnesium ion binding"/>
    <property type="evidence" value="ECO:0007669"/>
    <property type="project" value="InterPro"/>
</dbReference>
<feature type="binding site" evidence="3">
    <location>
        <position position="134"/>
    </location>
    <ligand>
        <name>Mg(2+)</name>
        <dbReference type="ChEBI" id="CHEBI:18420"/>
    </ligand>
</feature>
<keyword evidence="3" id="KW-0479">Metal-binding</keyword>
<dbReference type="EMBL" id="FOAZ01000003">
    <property type="protein sequence ID" value="SEK75833.1"/>
    <property type="molecule type" value="Genomic_DNA"/>
</dbReference>
<feature type="binding site" evidence="2">
    <location>
        <position position="178"/>
    </location>
    <ligand>
        <name>CoA</name>
        <dbReference type="ChEBI" id="CHEBI:57287"/>
    </ligand>
</feature>
<protein>
    <submittedName>
        <fullName evidence="6">4'-phosphopantetheinyl transferase EntD (Siderophore biosynthesis)</fullName>
    </submittedName>
</protein>
<dbReference type="PANTHER" id="PTHR38096">
    <property type="entry name" value="ENTEROBACTIN SYNTHASE COMPONENT D"/>
    <property type="match status" value="1"/>
</dbReference>
<name>A0A1H7JMF9_STRJI</name>
<feature type="binding site" evidence="3">
    <location>
        <position position="133"/>
    </location>
    <ligand>
        <name>Mg(2+)</name>
        <dbReference type="ChEBI" id="CHEBI:18420"/>
    </ligand>
</feature>
<dbReference type="eggNOG" id="COG2977">
    <property type="taxonomic scope" value="Bacteria"/>
</dbReference>
<dbReference type="PANTHER" id="PTHR38096:SF1">
    <property type="entry name" value="ENTEROBACTIN SYNTHASE COMPONENT D"/>
    <property type="match status" value="1"/>
</dbReference>
<feature type="binding site" evidence="2">
    <location>
        <begin position="111"/>
        <end position="112"/>
    </location>
    <ligand>
        <name>CoA</name>
        <dbReference type="ChEBI" id="CHEBI:57287"/>
    </ligand>
</feature>
<keyword evidence="7" id="KW-1185">Reference proteome</keyword>
<feature type="binding site" evidence="2">
    <location>
        <position position="192"/>
    </location>
    <ligand>
        <name>CoA</name>
        <dbReference type="ChEBI" id="CHEBI:57287"/>
    </ligand>
</feature>
<dbReference type="PRINTS" id="PR01399">
    <property type="entry name" value="ENTSNTHTASED"/>
</dbReference>
<dbReference type="GO" id="GO:0009366">
    <property type="term" value="C:enterobactin synthetase complex"/>
    <property type="evidence" value="ECO:0007669"/>
    <property type="project" value="InterPro"/>
</dbReference>
<accession>A0A1H7JMF9</accession>
<dbReference type="Gene3D" id="3.90.470.20">
    <property type="entry name" value="4'-phosphopantetheinyl transferase domain"/>
    <property type="match status" value="1"/>
</dbReference>
<evidence type="ECO:0000256" key="2">
    <source>
        <dbReference type="PIRSR" id="PIRSR603542-1"/>
    </source>
</evidence>
<dbReference type="AlphaFoldDB" id="A0A1H7JMF9"/>
<dbReference type="GO" id="GO:0005886">
    <property type="term" value="C:plasma membrane"/>
    <property type="evidence" value="ECO:0007669"/>
    <property type="project" value="TreeGrafter"/>
</dbReference>
<keyword evidence="1 6" id="KW-0808">Transferase</keyword>
<dbReference type="InterPro" id="IPR008278">
    <property type="entry name" value="4-PPantetheinyl_Trfase_dom"/>
</dbReference>
<evidence type="ECO:0000313" key="6">
    <source>
        <dbReference type="EMBL" id="SEK75833.1"/>
    </source>
</evidence>
<feature type="domain" description="4'-phosphopantetheinyl transferase N-terminal" evidence="5">
    <location>
        <begin position="61"/>
        <end position="122"/>
    </location>
</feature>